<comment type="caution">
    <text evidence="1">The sequence shown here is derived from an EMBL/GenBank/DDBJ whole genome shotgun (WGS) entry which is preliminary data.</text>
</comment>
<reference evidence="1" key="1">
    <citation type="submission" date="2022-03" db="EMBL/GenBank/DDBJ databases">
        <authorList>
            <person name="Sayadi A."/>
        </authorList>
    </citation>
    <scope>NUCLEOTIDE SEQUENCE</scope>
</reference>
<dbReference type="EMBL" id="CAKOFQ010007372">
    <property type="protein sequence ID" value="CAH1999567.1"/>
    <property type="molecule type" value="Genomic_DNA"/>
</dbReference>
<dbReference type="AlphaFoldDB" id="A0A9P0LV27"/>
<dbReference type="Proteomes" id="UP001152888">
    <property type="component" value="Unassembled WGS sequence"/>
</dbReference>
<keyword evidence="2" id="KW-1185">Reference proteome</keyword>
<evidence type="ECO:0000313" key="1">
    <source>
        <dbReference type="EMBL" id="CAH1999567.1"/>
    </source>
</evidence>
<evidence type="ECO:0000313" key="2">
    <source>
        <dbReference type="Proteomes" id="UP001152888"/>
    </source>
</evidence>
<name>A0A9P0LV27_ACAOB</name>
<organism evidence="1 2">
    <name type="scientific">Acanthoscelides obtectus</name>
    <name type="common">Bean weevil</name>
    <name type="synonym">Bruchus obtectus</name>
    <dbReference type="NCBI Taxonomy" id="200917"/>
    <lineage>
        <taxon>Eukaryota</taxon>
        <taxon>Metazoa</taxon>
        <taxon>Ecdysozoa</taxon>
        <taxon>Arthropoda</taxon>
        <taxon>Hexapoda</taxon>
        <taxon>Insecta</taxon>
        <taxon>Pterygota</taxon>
        <taxon>Neoptera</taxon>
        <taxon>Endopterygota</taxon>
        <taxon>Coleoptera</taxon>
        <taxon>Polyphaga</taxon>
        <taxon>Cucujiformia</taxon>
        <taxon>Chrysomeloidea</taxon>
        <taxon>Chrysomelidae</taxon>
        <taxon>Bruchinae</taxon>
        <taxon>Bruchini</taxon>
        <taxon>Acanthoscelides</taxon>
    </lineage>
</organism>
<proteinExistence type="predicted"/>
<sequence length="66" mass="7701">MPEQMLEKVPHFFVCPLLFLASSRDANMITLHCSRICSQRIYCDDNISNFLQVITNRVHVLQHGRI</sequence>
<gene>
    <name evidence="1" type="ORF">ACAOBT_LOCUS25055</name>
</gene>
<protein>
    <submittedName>
        <fullName evidence="1">Uncharacterized protein</fullName>
    </submittedName>
</protein>
<accession>A0A9P0LV27</accession>